<protein>
    <recommendedName>
        <fullName evidence="7">Peptidase S11 D-alanyl-D-alanine carboxypeptidase A N-terminal domain-containing protein</fullName>
    </recommendedName>
</protein>
<evidence type="ECO:0000256" key="4">
    <source>
        <dbReference type="ARBA" id="ARBA00022960"/>
    </source>
</evidence>
<evidence type="ECO:0000313" key="8">
    <source>
        <dbReference type="EMBL" id="SVD11482.1"/>
    </source>
</evidence>
<dbReference type="GO" id="GO:0009002">
    <property type="term" value="F:serine-type D-Ala-D-Ala carboxypeptidase activity"/>
    <property type="evidence" value="ECO:0007669"/>
    <property type="project" value="InterPro"/>
</dbReference>
<dbReference type="GO" id="GO:0071555">
    <property type="term" value="P:cell wall organization"/>
    <property type="evidence" value="ECO:0007669"/>
    <property type="project" value="UniProtKB-KW"/>
</dbReference>
<dbReference type="GO" id="GO:0006508">
    <property type="term" value="P:proteolysis"/>
    <property type="evidence" value="ECO:0007669"/>
    <property type="project" value="InterPro"/>
</dbReference>
<dbReference type="EMBL" id="UINC01130426">
    <property type="protein sequence ID" value="SVD11482.1"/>
    <property type="molecule type" value="Genomic_DNA"/>
</dbReference>
<name>A0A382SPK8_9ZZZZ</name>
<feature type="non-terminal residue" evidence="8">
    <location>
        <position position="274"/>
    </location>
</feature>
<reference evidence="8" key="1">
    <citation type="submission" date="2018-05" db="EMBL/GenBank/DDBJ databases">
        <authorList>
            <person name="Lanie J.A."/>
            <person name="Ng W.-L."/>
            <person name="Kazmierczak K.M."/>
            <person name="Andrzejewski T.M."/>
            <person name="Davidsen T.M."/>
            <person name="Wayne K.J."/>
            <person name="Tettelin H."/>
            <person name="Glass J.I."/>
            <person name="Rusch D."/>
            <person name="Podicherti R."/>
            <person name="Tsui H.-C.T."/>
            <person name="Winkler M.E."/>
        </authorList>
    </citation>
    <scope>NUCLEOTIDE SEQUENCE</scope>
</reference>
<keyword evidence="5" id="KW-0573">Peptidoglycan synthesis</keyword>
<gene>
    <name evidence="8" type="ORF">METZ01_LOCUS364336</name>
</gene>
<keyword evidence="4" id="KW-0133">Cell shape</keyword>
<evidence type="ECO:0000256" key="1">
    <source>
        <dbReference type="ARBA" id="ARBA00007164"/>
    </source>
</evidence>
<dbReference type="Pfam" id="PF00768">
    <property type="entry name" value="Peptidase_S11"/>
    <property type="match status" value="1"/>
</dbReference>
<feature type="domain" description="Peptidase S11 D-alanyl-D-alanine carboxypeptidase A N-terminal" evidence="7">
    <location>
        <begin position="21"/>
        <end position="250"/>
    </location>
</feature>
<dbReference type="InterPro" id="IPR018044">
    <property type="entry name" value="Peptidase_S11"/>
</dbReference>
<evidence type="ECO:0000259" key="7">
    <source>
        <dbReference type="Pfam" id="PF00768"/>
    </source>
</evidence>
<accession>A0A382SPK8</accession>
<dbReference type="GO" id="GO:0008360">
    <property type="term" value="P:regulation of cell shape"/>
    <property type="evidence" value="ECO:0007669"/>
    <property type="project" value="UniProtKB-KW"/>
</dbReference>
<evidence type="ECO:0000256" key="2">
    <source>
        <dbReference type="ARBA" id="ARBA00022729"/>
    </source>
</evidence>
<comment type="similarity">
    <text evidence="1">Belongs to the peptidase S11 family.</text>
</comment>
<dbReference type="Gene3D" id="3.40.710.10">
    <property type="entry name" value="DD-peptidase/beta-lactamase superfamily"/>
    <property type="match status" value="1"/>
</dbReference>
<keyword evidence="2" id="KW-0732">Signal</keyword>
<sequence>MKYSKIFLFFFIFLLFHQKVYSKIEVDASYIILQDHLSGEILYEKDADAQIYPASMTKIMTTIVTFDLLKKGETSLDEMITISEKAWRMSQSGYSSMFIMLNDQVSVEDLLKGIIIVSGNDACVALAEGLSGTEKEFVILMNEKAEEIGLENTNFNNSSGINDVKNYSTVRDILKMSRYMIQNYPEYYSYYKDISFTWHRTGGDPITQGNRNPLLYKNIGADGIKTGFLTVEKYSLAASIKHGNRRIISVGSGFETKNARSRESAKILTWALRS</sequence>
<dbReference type="PRINTS" id="PR00725">
    <property type="entry name" value="DADACBPTASE1"/>
</dbReference>
<dbReference type="PANTHER" id="PTHR21581">
    <property type="entry name" value="D-ALANYL-D-ALANINE CARBOXYPEPTIDASE"/>
    <property type="match status" value="1"/>
</dbReference>
<organism evidence="8">
    <name type="scientific">marine metagenome</name>
    <dbReference type="NCBI Taxonomy" id="408172"/>
    <lineage>
        <taxon>unclassified sequences</taxon>
        <taxon>metagenomes</taxon>
        <taxon>ecological metagenomes</taxon>
    </lineage>
</organism>
<dbReference type="PANTHER" id="PTHR21581:SF6">
    <property type="entry name" value="TRAFFICKING PROTEIN PARTICLE COMPLEX SUBUNIT 12"/>
    <property type="match status" value="1"/>
</dbReference>
<dbReference type="SUPFAM" id="SSF56601">
    <property type="entry name" value="beta-lactamase/transpeptidase-like"/>
    <property type="match status" value="1"/>
</dbReference>
<keyword evidence="6" id="KW-0961">Cell wall biogenesis/degradation</keyword>
<dbReference type="InterPro" id="IPR001967">
    <property type="entry name" value="Peptidase_S11_N"/>
</dbReference>
<dbReference type="AlphaFoldDB" id="A0A382SPK8"/>
<keyword evidence="3" id="KW-0378">Hydrolase</keyword>
<evidence type="ECO:0000256" key="5">
    <source>
        <dbReference type="ARBA" id="ARBA00022984"/>
    </source>
</evidence>
<evidence type="ECO:0000256" key="6">
    <source>
        <dbReference type="ARBA" id="ARBA00023316"/>
    </source>
</evidence>
<proteinExistence type="inferred from homology"/>
<dbReference type="GO" id="GO:0009252">
    <property type="term" value="P:peptidoglycan biosynthetic process"/>
    <property type="evidence" value="ECO:0007669"/>
    <property type="project" value="UniProtKB-KW"/>
</dbReference>
<evidence type="ECO:0000256" key="3">
    <source>
        <dbReference type="ARBA" id="ARBA00022801"/>
    </source>
</evidence>
<dbReference type="InterPro" id="IPR012338">
    <property type="entry name" value="Beta-lactam/transpept-like"/>
</dbReference>